<evidence type="ECO:0000256" key="2">
    <source>
        <dbReference type="ARBA" id="ARBA00022980"/>
    </source>
</evidence>
<dbReference type="GO" id="GO:0006412">
    <property type="term" value="P:translation"/>
    <property type="evidence" value="ECO:0007669"/>
    <property type="project" value="UniProtKB-UniRule"/>
</dbReference>
<comment type="function">
    <text evidence="4">One of the early assembly proteins it binds 23S rRNA. One of the proteins that surrounds the polypeptide exit tunnel on the outside of the ribosome. Forms the main docking site for trigger factor binding to the ribosome.</text>
</comment>
<keyword evidence="4" id="KW-0694">RNA-binding</keyword>
<name>A0AAX3BGT7_9SPIR</name>
<dbReference type="InterPro" id="IPR012678">
    <property type="entry name" value="Ribosomal_uL23/eL15/eS24_sf"/>
</dbReference>
<keyword evidence="3 4" id="KW-0687">Ribonucleoprotein</keyword>
<keyword evidence="4" id="KW-0699">rRNA-binding</keyword>
<dbReference type="GO" id="GO:0005840">
    <property type="term" value="C:ribosome"/>
    <property type="evidence" value="ECO:0007669"/>
    <property type="project" value="UniProtKB-KW"/>
</dbReference>
<proteinExistence type="inferred from homology"/>
<dbReference type="Gene3D" id="3.30.70.330">
    <property type="match status" value="1"/>
</dbReference>
<evidence type="ECO:0000256" key="4">
    <source>
        <dbReference type="HAMAP-Rule" id="MF_01369"/>
    </source>
</evidence>
<protein>
    <recommendedName>
        <fullName evidence="4">Large ribosomal subunit protein uL23</fullName>
    </recommendedName>
</protein>
<dbReference type="HAMAP" id="MF_01369_B">
    <property type="entry name" value="Ribosomal_uL23_B"/>
    <property type="match status" value="1"/>
</dbReference>
<dbReference type="GO" id="GO:0003735">
    <property type="term" value="F:structural constituent of ribosome"/>
    <property type="evidence" value="ECO:0007669"/>
    <property type="project" value="InterPro"/>
</dbReference>
<dbReference type="GO" id="GO:0019843">
    <property type="term" value="F:rRNA binding"/>
    <property type="evidence" value="ECO:0007669"/>
    <property type="project" value="UniProtKB-UniRule"/>
</dbReference>
<keyword evidence="6" id="KW-1185">Reference proteome</keyword>
<evidence type="ECO:0000313" key="6">
    <source>
        <dbReference type="Proteomes" id="UP001056539"/>
    </source>
</evidence>
<dbReference type="SUPFAM" id="SSF54189">
    <property type="entry name" value="Ribosomal proteins S24e, L23 and L15e"/>
    <property type="match status" value="1"/>
</dbReference>
<reference evidence="5" key="2">
    <citation type="submission" date="2022-06" db="EMBL/GenBank/DDBJ databases">
        <title>Thermospira aquatica gen. nov., sp. nov.</title>
        <authorList>
            <person name="Ben Ali Gam Z."/>
            <person name="Labat M."/>
        </authorList>
    </citation>
    <scope>NUCLEOTIDE SEQUENCE</scope>
    <source>
        <strain evidence="5">F1F22</strain>
    </source>
</reference>
<dbReference type="NCBIfam" id="NF004363">
    <property type="entry name" value="PRK05738.2-4"/>
    <property type="match status" value="1"/>
</dbReference>
<evidence type="ECO:0000256" key="1">
    <source>
        <dbReference type="ARBA" id="ARBA00006700"/>
    </source>
</evidence>
<organism evidence="5 6">
    <name type="scientific">Thermospira aquatica</name>
    <dbReference type="NCBI Taxonomy" id="2828656"/>
    <lineage>
        <taxon>Bacteria</taxon>
        <taxon>Pseudomonadati</taxon>
        <taxon>Spirochaetota</taxon>
        <taxon>Spirochaetia</taxon>
        <taxon>Brevinematales</taxon>
        <taxon>Thermospiraceae</taxon>
        <taxon>Thermospira</taxon>
    </lineage>
</organism>
<dbReference type="AlphaFoldDB" id="A0AAX3BGT7"/>
<dbReference type="PANTHER" id="PTHR11620">
    <property type="entry name" value="60S RIBOSOMAL PROTEIN L23A"/>
    <property type="match status" value="1"/>
</dbReference>
<reference evidence="5" key="1">
    <citation type="submission" date="2021-04" db="EMBL/GenBank/DDBJ databases">
        <authorList>
            <person name="Postec A."/>
        </authorList>
    </citation>
    <scope>NUCLEOTIDE SEQUENCE</scope>
    <source>
        <strain evidence="5">F1F22</strain>
    </source>
</reference>
<keyword evidence="2 4" id="KW-0689">Ribosomal protein</keyword>
<dbReference type="InterPro" id="IPR013025">
    <property type="entry name" value="Ribosomal_uL23-like"/>
</dbReference>
<accession>A0AAX3BGT7</accession>
<dbReference type="EMBL" id="CP073355">
    <property type="protein sequence ID" value="URA11373.1"/>
    <property type="molecule type" value="Genomic_DNA"/>
</dbReference>
<dbReference type="GO" id="GO:1990904">
    <property type="term" value="C:ribonucleoprotein complex"/>
    <property type="evidence" value="ECO:0007669"/>
    <property type="project" value="UniProtKB-KW"/>
</dbReference>
<dbReference type="InterPro" id="IPR012677">
    <property type="entry name" value="Nucleotide-bd_a/b_plait_sf"/>
</dbReference>
<dbReference type="Proteomes" id="UP001056539">
    <property type="component" value="Chromosome"/>
</dbReference>
<comment type="similarity">
    <text evidence="1 4">Belongs to the universal ribosomal protein uL23 family.</text>
</comment>
<gene>
    <name evidence="4 5" type="primary">rplW</name>
    <name evidence="5" type="ORF">KDW03_05905</name>
</gene>
<evidence type="ECO:0000256" key="3">
    <source>
        <dbReference type="ARBA" id="ARBA00023274"/>
    </source>
</evidence>
<sequence>MILLAPVITEKSSMLKEQKKYVFEVSMDANKIEIARAVEALYKGVKVAKVNITRVHPKWKRIRMQSGLTKWRKKAVVTLEKGEIDFFKA</sequence>
<evidence type="ECO:0000313" key="5">
    <source>
        <dbReference type="EMBL" id="URA11373.1"/>
    </source>
</evidence>
<dbReference type="Pfam" id="PF00276">
    <property type="entry name" value="Ribosomal_L23"/>
    <property type="match status" value="1"/>
</dbReference>
<dbReference type="KEGG" id="taqu:KDW03_05905"/>
<comment type="subunit">
    <text evidence="4">Part of the 50S ribosomal subunit. Contacts protein L29, and trigger factor when it is bound to the ribosome.</text>
</comment>